<dbReference type="Gene3D" id="3.60.10.10">
    <property type="entry name" value="Endonuclease/exonuclease/phosphatase"/>
    <property type="match status" value="1"/>
</dbReference>
<dbReference type="AlphaFoldDB" id="A0AAV2YF27"/>
<accession>A0AAV2YF27</accession>
<feature type="domain" description="Helix-hairpin-helix DNA-binding motif class 1" evidence="3">
    <location>
        <begin position="164"/>
        <end position="183"/>
    </location>
</feature>
<feature type="region of interest" description="Disordered" evidence="2">
    <location>
        <begin position="1"/>
        <end position="32"/>
    </location>
</feature>
<comment type="caution">
    <text evidence="4">The sequence shown here is derived from an EMBL/GenBank/DDBJ whole genome shotgun (WGS) entry which is preliminary data.</text>
</comment>
<dbReference type="InterPro" id="IPR010994">
    <property type="entry name" value="RuvA_2-like"/>
</dbReference>
<proteinExistence type="predicted"/>
<name>A0AAV2YF27_9STRA</name>
<sequence>MGFEERRCVEHADAATQTTTSSSSSSHKTRKACPVRVDVNHATTAELQYLPGVGPVVAAAIVHARPFQHVQDLRHVRGIGPRRFEQIAPLVAVQQSSADHAASADVSSSTADLPGRSSTSRTCATFEQIAPLLAVQQSSADHAASADVSSSTAVNVNVNQATPSVLQHLRGVGPVLAARIVEARPFHSVDDLLSVHGIGERVLARMQPQIAVTLPSEDDDSAELASAEHESLPEAAPRCVLVHENVRNAVWPTTTWNTHRSSSVLVASWNVRNFSKRRETMQLNRVASVVEQFDIVAMQEVRDMMVLKRLKVLLPGWDFAASVVEKEARVTPEFLVYFFRRSVVRLKRSYSLSVPAQSTTRPPFVAHFQAHNDVSDSHNLVLVNVHVAFRHKDDRRVEARVVERLVEDLDTQTMGNAMVMGDFNLAPHELGRFAIRSAAIRSPASTTVFGKLYDNIWMPSAVQKRLHGSGVYRIDWRYYPRSKHQLRGGDTTERLEAQMARFQCALELSDHCPCFVAIAAPGTTS</sequence>
<feature type="domain" description="Helix-hairpin-helix DNA-binding motif class 1" evidence="3">
    <location>
        <begin position="45"/>
        <end position="64"/>
    </location>
</feature>
<dbReference type="EMBL" id="DAKRPA010000320">
    <property type="protein sequence ID" value="DAZ93392.1"/>
    <property type="molecule type" value="Genomic_DNA"/>
</dbReference>
<reference evidence="4" key="1">
    <citation type="submission" date="2022-11" db="EMBL/GenBank/DDBJ databases">
        <authorList>
            <person name="Morgan W.R."/>
            <person name="Tartar A."/>
        </authorList>
    </citation>
    <scope>NUCLEOTIDE SEQUENCE</scope>
    <source>
        <strain evidence="4">ARSEF 373</strain>
    </source>
</reference>
<dbReference type="InterPro" id="IPR003583">
    <property type="entry name" value="Hlx-hairpin-Hlx_DNA-bd_motif"/>
</dbReference>
<keyword evidence="5" id="KW-1185">Reference proteome</keyword>
<dbReference type="SUPFAM" id="SSF56219">
    <property type="entry name" value="DNase I-like"/>
    <property type="match status" value="1"/>
</dbReference>
<dbReference type="InterPro" id="IPR036691">
    <property type="entry name" value="Endo/exonu/phosph_ase_sf"/>
</dbReference>
<dbReference type="PANTHER" id="PTHR21180">
    <property type="entry name" value="ENDONUCLEASE/EXONUCLEASE/PHOSPHATASE FAMILY DOMAIN-CONTAINING PROTEIN 1"/>
    <property type="match status" value="1"/>
</dbReference>
<dbReference type="SUPFAM" id="SSF47781">
    <property type="entry name" value="RuvA domain 2-like"/>
    <property type="match status" value="1"/>
</dbReference>
<evidence type="ECO:0000256" key="1">
    <source>
        <dbReference type="ARBA" id="ARBA00015260"/>
    </source>
</evidence>
<dbReference type="SMART" id="SM00278">
    <property type="entry name" value="HhH1"/>
    <property type="match status" value="3"/>
</dbReference>
<dbReference type="GO" id="GO:0006281">
    <property type="term" value="P:DNA repair"/>
    <property type="evidence" value="ECO:0007669"/>
    <property type="project" value="InterPro"/>
</dbReference>
<dbReference type="InterPro" id="IPR005135">
    <property type="entry name" value="Endo/exonuclease/phosphatase"/>
</dbReference>
<dbReference type="Pfam" id="PF12836">
    <property type="entry name" value="HHH_3"/>
    <property type="match status" value="2"/>
</dbReference>
<dbReference type="GO" id="GO:0003677">
    <property type="term" value="F:DNA binding"/>
    <property type="evidence" value="ECO:0007669"/>
    <property type="project" value="InterPro"/>
</dbReference>
<dbReference type="GO" id="GO:0003824">
    <property type="term" value="F:catalytic activity"/>
    <property type="evidence" value="ECO:0007669"/>
    <property type="project" value="InterPro"/>
</dbReference>
<dbReference type="PANTHER" id="PTHR21180:SF32">
    <property type="entry name" value="ENDONUCLEASE_EXONUCLEASE_PHOSPHATASE FAMILY DOMAIN-CONTAINING PROTEIN 1"/>
    <property type="match status" value="1"/>
</dbReference>
<reference evidence="4" key="2">
    <citation type="journal article" date="2023" name="Microbiol Resour">
        <title>Decontamination and Annotation of the Draft Genome Sequence of the Oomycete Lagenidium giganteum ARSEF 373.</title>
        <authorList>
            <person name="Morgan W.R."/>
            <person name="Tartar A."/>
        </authorList>
    </citation>
    <scope>NUCLEOTIDE SEQUENCE</scope>
    <source>
        <strain evidence="4">ARSEF 373</strain>
    </source>
</reference>
<gene>
    <name evidence="4" type="ORF">N0F65_012449</name>
</gene>
<dbReference type="InterPro" id="IPR051675">
    <property type="entry name" value="Endo/Exo/Phosphatase_dom_1"/>
</dbReference>
<dbReference type="SUPFAM" id="SSF81585">
    <property type="entry name" value="PsbU/PolX domain-like"/>
    <property type="match status" value="1"/>
</dbReference>
<organism evidence="4 5">
    <name type="scientific">Lagenidium giganteum</name>
    <dbReference type="NCBI Taxonomy" id="4803"/>
    <lineage>
        <taxon>Eukaryota</taxon>
        <taxon>Sar</taxon>
        <taxon>Stramenopiles</taxon>
        <taxon>Oomycota</taxon>
        <taxon>Peronosporomycetes</taxon>
        <taxon>Pythiales</taxon>
        <taxon>Pythiaceae</taxon>
    </lineage>
</organism>
<dbReference type="Pfam" id="PF03372">
    <property type="entry name" value="Exo_endo_phos"/>
    <property type="match status" value="1"/>
</dbReference>
<dbReference type="Gene3D" id="1.10.150.320">
    <property type="entry name" value="Photosystem II 12 kDa extrinsic protein"/>
    <property type="match status" value="2"/>
</dbReference>
<evidence type="ECO:0000313" key="4">
    <source>
        <dbReference type="EMBL" id="DAZ93392.1"/>
    </source>
</evidence>
<evidence type="ECO:0000259" key="3">
    <source>
        <dbReference type="SMART" id="SM00278"/>
    </source>
</evidence>
<evidence type="ECO:0000313" key="5">
    <source>
        <dbReference type="Proteomes" id="UP001146120"/>
    </source>
</evidence>
<evidence type="ECO:0000256" key="2">
    <source>
        <dbReference type="SAM" id="MobiDB-lite"/>
    </source>
</evidence>
<protein>
    <recommendedName>
        <fullName evidence="1">Endonuclease/exonuclease/phosphatase family domain-containing protein 1</fullName>
    </recommendedName>
</protein>
<dbReference type="Proteomes" id="UP001146120">
    <property type="component" value="Unassembled WGS sequence"/>
</dbReference>
<feature type="compositionally biased region" description="Basic and acidic residues" evidence="2">
    <location>
        <begin position="1"/>
        <end position="13"/>
    </location>
</feature>
<feature type="domain" description="Helix-hairpin-helix DNA-binding motif class 1" evidence="3">
    <location>
        <begin position="71"/>
        <end position="90"/>
    </location>
</feature>